<feature type="compositionally biased region" description="Polar residues" evidence="1">
    <location>
        <begin position="115"/>
        <end position="130"/>
    </location>
</feature>
<evidence type="ECO:0000256" key="1">
    <source>
        <dbReference type="SAM" id="MobiDB-lite"/>
    </source>
</evidence>
<protein>
    <submittedName>
        <fullName evidence="2">Uncharacterized protein</fullName>
    </submittedName>
</protein>
<dbReference type="Proteomes" id="UP001153269">
    <property type="component" value="Unassembled WGS sequence"/>
</dbReference>
<feature type="region of interest" description="Disordered" evidence="1">
    <location>
        <begin position="229"/>
        <end position="336"/>
    </location>
</feature>
<gene>
    <name evidence="2" type="ORF">PLEPLA_LOCUS32627</name>
</gene>
<dbReference type="AlphaFoldDB" id="A0A9N7Z0X7"/>
<sequence length="380" mass="43572">MMYSNRAEHSNRRPYGDRSARQRDNYDDRWEERRDPHRDSYQKHGVDGHSSAEKTNNTRGYSDSPKRWYGKDRVSRDGSRKSPVRGRMSSPDWGAADKTRRRYAKDHEDDYRMKISNTGNPLRTPDTGTNMRKERTRSQERTGSQERSTKTCGQPREKNDCRSKGHEYHHQIGKGFPLNEPCGQSFESDIPNQGPSVPEQNSTRGFQRFLDLLNKGVNVAMLNKVVAQNPPEVKDGPRSPVSFNTAERQWSPSSARRQQGSHQNNHCWTESKGSQRPASPQPHHRSFSPKRCSPPDEKSLFRGDAGQSYYSLTSRSRSPSVVGNTTLTPEDEHKHRQMQDVLQAIGMDLGSEELGQMSHRIQERLYGKKDSDRCRHHGAL</sequence>
<feature type="compositionally biased region" description="Polar residues" evidence="1">
    <location>
        <begin position="241"/>
        <end position="278"/>
    </location>
</feature>
<keyword evidence="3" id="KW-1185">Reference proteome</keyword>
<feature type="compositionally biased region" description="Polar residues" evidence="1">
    <location>
        <begin position="308"/>
        <end position="328"/>
    </location>
</feature>
<feature type="compositionally biased region" description="Basic and acidic residues" evidence="1">
    <location>
        <begin position="131"/>
        <end position="170"/>
    </location>
</feature>
<name>A0A9N7Z0X7_PLEPL</name>
<feature type="region of interest" description="Disordered" evidence="1">
    <location>
        <begin position="1"/>
        <end position="170"/>
    </location>
</feature>
<evidence type="ECO:0000313" key="2">
    <source>
        <dbReference type="EMBL" id="CAB1444897.1"/>
    </source>
</evidence>
<organism evidence="2 3">
    <name type="scientific">Pleuronectes platessa</name>
    <name type="common">European plaice</name>
    <dbReference type="NCBI Taxonomy" id="8262"/>
    <lineage>
        <taxon>Eukaryota</taxon>
        <taxon>Metazoa</taxon>
        <taxon>Chordata</taxon>
        <taxon>Craniata</taxon>
        <taxon>Vertebrata</taxon>
        <taxon>Euteleostomi</taxon>
        <taxon>Actinopterygii</taxon>
        <taxon>Neopterygii</taxon>
        <taxon>Teleostei</taxon>
        <taxon>Neoteleostei</taxon>
        <taxon>Acanthomorphata</taxon>
        <taxon>Carangaria</taxon>
        <taxon>Pleuronectiformes</taxon>
        <taxon>Pleuronectoidei</taxon>
        <taxon>Pleuronectidae</taxon>
        <taxon>Pleuronectes</taxon>
    </lineage>
</organism>
<reference evidence="2" key="1">
    <citation type="submission" date="2020-03" db="EMBL/GenBank/DDBJ databases">
        <authorList>
            <person name="Weist P."/>
        </authorList>
    </citation>
    <scope>NUCLEOTIDE SEQUENCE</scope>
</reference>
<feature type="compositionally biased region" description="Basic and acidic residues" evidence="1">
    <location>
        <begin position="64"/>
        <end position="80"/>
    </location>
</feature>
<accession>A0A9N7Z0X7</accession>
<comment type="caution">
    <text evidence="2">The sequence shown here is derived from an EMBL/GenBank/DDBJ whole genome shotgun (WGS) entry which is preliminary data.</text>
</comment>
<feature type="compositionally biased region" description="Basic and acidic residues" evidence="1">
    <location>
        <begin position="1"/>
        <end position="52"/>
    </location>
</feature>
<evidence type="ECO:0000313" key="3">
    <source>
        <dbReference type="Proteomes" id="UP001153269"/>
    </source>
</evidence>
<proteinExistence type="predicted"/>
<dbReference type="EMBL" id="CADEAL010003491">
    <property type="protein sequence ID" value="CAB1444897.1"/>
    <property type="molecule type" value="Genomic_DNA"/>
</dbReference>